<reference evidence="2" key="2">
    <citation type="submission" date="2022-02" db="EMBL/GenBank/DDBJ databases">
        <authorList>
            <person name="Christensen J.J.E."/>
            <person name="Jensen C.S."/>
            <person name="Nielsen X.C."/>
            <person name="Dargis R."/>
        </authorList>
    </citation>
    <scope>NUCLEOTIDE SEQUENCE</scope>
    <source>
        <strain evidence="2">K13014465</strain>
    </source>
</reference>
<dbReference type="InterPro" id="IPR011990">
    <property type="entry name" value="TPR-like_helical_dom_sf"/>
</dbReference>
<dbReference type="PANTHER" id="PTHR37038">
    <property type="entry name" value="TRANSCRIPTIONAL REGULATOR-RELATED"/>
    <property type="match status" value="1"/>
</dbReference>
<dbReference type="Proteomes" id="UP001208029">
    <property type="component" value="Unassembled WGS sequence"/>
</dbReference>
<dbReference type="SUPFAM" id="SSF47413">
    <property type="entry name" value="lambda repressor-like DNA-binding domains"/>
    <property type="match status" value="1"/>
</dbReference>
<comment type="caution">
    <text evidence="2">The sequence shown here is derived from an EMBL/GenBank/DDBJ whole genome shotgun (WGS) entry which is preliminary data.</text>
</comment>
<protein>
    <submittedName>
        <fullName evidence="2">Helix-turn-helix transcriptional regulator</fullName>
    </submittedName>
</protein>
<dbReference type="EMBL" id="JAKUYZ010000014">
    <property type="protein sequence ID" value="MCY7222340.1"/>
    <property type="molecule type" value="Genomic_DNA"/>
</dbReference>
<name>A0AAW5WQI6_STRCR</name>
<organism evidence="2 3">
    <name type="scientific">Streptococcus cristatus</name>
    <dbReference type="NCBI Taxonomy" id="45634"/>
    <lineage>
        <taxon>Bacteria</taxon>
        <taxon>Bacillati</taxon>
        <taxon>Bacillota</taxon>
        <taxon>Bacilli</taxon>
        <taxon>Lactobacillales</taxon>
        <taxon>Streptococcaceae</taxon>
        <taxon>Streptococcus</taxon>
    </lineage>
</organism>
<dbReference type="Pfam" id="PF01381">
    <property type="entry name" value="HTH_3"/>
    <property type="match status" value="1"/>
</dbReference>
<dbReference type="InterPro" id="IPR053163">
    <property type="entry name" value="HTH-type_regulator_Rgg"/>
</dbReference>
<dbReference type="CDD" id="cd00093">
    <property type="entry name" value="HTH_XRE"/>
    <property type="match status" value="1"/>
</dbReference>
<proteinExistence type="predicted"/>
<gene>
    <name evidence="2" type="ORF">MK546_09635</name>
</gene>
<dbReference type="RefSeq" id="WP_268731873.1">
    <property type="nucleotide sequence ID" value="NZ_JAKUYZ010000014.1"/>
</dbReference>
<evidence type="ECO:0000259" key="1">
    <source>
        <dbReference type="PROSITE" id="PS50943"/>
    </source>
</evidence>
<reference evidence="2" key="1">
    <citation type="journal article" date="2022" name="Med Res Arch">
        <title>Genomic identification of streptococcal strains and relation to clinical characteristics. A substudy to The Partial Oral Treatment of Endocarditis (POET) Trial.</title>
        <authorList>
            <person name="Christensen J."/>
            <person name="Jensen C."/>
            <person name="Dargis R."/>
            <person name="Nielsen X."/>
            <person name="Pries- Heje M."/>
            <person name="Wiingaard C."/>
            <person name="Ihlemann N."/>
            <person name="Gill S."/>
            <person name="Bruun N."/>
            <person name="Elming H."/>
            <person name="Povlsen J."/>
            <person name="Madsen T."/>
            <person name="Jensen K."/>
            <person name="Fuursted K."/>
            <person name="Ostergaard L."/>
            <person name="Christiansen U."/>
            <person name="Rosenvinge F."/>
            <person name="Helweg-Larsen J."/>
            <person name="Fosbol E."/>
            <person name="Kober L."/>
            <person name="Torp-Pedersen C."/>
            <person name="Tonder N."/>
            <person name="Moser C."/>
            <person name="Iversen K."/>
            <person name="Bundgaard H."/>
        </authorList>
    </citation>
    <scope>NUCLEOTIDE SEQUENCE</scope>
    <source>
        <strain evidence="2">K13014465</strain>
    </source>
</reference>
<dbReference type="Gene3D" id="1.25.40.10">
    <property type="entry name" value="Tetratricopeptide repeat domain"/>
    <property type="match status" value="1"/>
</dbReference>
<evidence type="ECO:0000313" key="3">
    <source>
        <dbReference type="Proteomes" id="UP001208029"/>
    </source>
</evidence>
<dbReference type="PROSITE" id="PS50943">
    <property type="entry name" value="HTH_CROC1"/>
    <property type="match status" value="1"/>
</dbReference>
<sequence length="287" mass="33744">MVKIAEKLKLKRKEKGLSQQKLAEGICEQSQISKIERGNYMPAADLLYKLAVRLQVPIDYFFNDNFEVPSSLEHFKRLSSKLLEDRNYVDLAYLYTLEKEKANQLSEEDNAFLEWTSAILNFYLYDNKEQAIIQLEQLLTPLKIKQSVYLRILNTLSNFYSFMGRNNEYLENYELLISIYKNEDLSASDYLYGYIRVKYNHAHYLLGEEKKIEAVAEALETIEICKNWQTTYQLAPLLILLGNAGEDIIGKEQMIEYYKDAKDLCRIFENKLMYIQIENYLNELTSS</sequence>
<dbReference type="SMART" id="SM00530">
    <property type="entry name" value="HTH_XRE"/>
    <property type="match status" value="1"/>
</dbReference>
<dbReference type="AlphaFoldDB" id="A0AAW5WQI6"/>
<evidence type="ECO:0000313" key="2">
    <source>
        <dbReference type="EMBL" id="MCY7222340.1"/>
    </source>
</evidence>
<accession>A0AAW5WQI6</accession>
<dbReference type="InterPro" id="IPR001387">
    <property type="entry name" value="Cro/C1-type_HTH"/>
</dbReference>
<dbReference type="PANTHER" id="PTHR37038:SF14">
    <property type="entry name" value="TRANSCRIPTIONAL ACTIVATOR"/>
    <property type="match status" value="1"/>
</dbReference>
<feature type="domain" description="HTH cro/C1-type" evidence="1">
    <location>
        <begin position="8"/>
        <end position="61"/>
    </location>
</feature>
<dbReference type="GO" id="GO:0003677">
    <property type="term" value="F:DNA binding"/>
    <property type="evidence" value="ECO:0007669"/>
    <property type="project" value="InterPro"/>
</dbReference>
<dbReference type="InterPro" id="IPR010982">
    <property type="entry name" value="Lambda_DNA-bd_dom_sf"/>
</dbReference>